<dbReference type="PANTHER" id="PTHR42929:SF5">
    <property type="entry name" value="ABC TRANSPORTER PERMEASE PROTEIN"/>
    <property type="match status" value="1"/>
</dbReference>
<keyword evidence="11" id="KW-1185">Reference proteome</keyword>
<accession>A0ABW3Z1T2</accession>
<evidence type="ECO:0000256" key="8">
    <source>
        <dbReference type="RuleBase" id="RU363032"/>
    </source>
</evidence>
<evidence type="ECO:0000256" key="1">
    <source>
        <dbReference type="ARBA" id="ARBA00004651"/>
    </source>
</evidence>
<organism evidence="10 11">
    <name type="scientific">Mycoplana ramosa</name>
    <name type="common">Mycoplana bullata</name>
    <dbReference type="NCBI Taxonomy" id="40837"/>
    <lineage>
        <taxon>Bacteria</taxon>
        <taxon>Pseudomonadati</taxon>
        <taxon>Pseudomonadota</taxon>
        <taxon>Alphaproteobacteria</taxon>
        <taxon>Hyphomicrobiales</taxon>
        <taxon>Rhizobiaceae</taxon>
        <taxon>Mycoplana</taxon>
    </lineage>
</organism>
<dbReference type="PROSITE" id="PS50928">
    <property type="entry name" value="ABC_TM1"/>
    <property type="match status" value="1"/>
</dbReference>
<dbReference type="InterPro" id="IPR035906">
    <property type="entry name" value="MetI-like_sf"/>
</dbReference>
<feature type="transmembrane region" description="Helical" evidence="8">
    <location>
        <begin position="370"/>
        <end position="393"/>
    </location>
</feature>
<reference evidence="11" key="1">
    <citation type="journal article" date="2019" name="Int. J. Syst. Evol. Microbiol.">
        <title>The Global Catalogue of Microorganisms (GCM) 10K type strain sequencing project: providing services to taxonomists for standard genome sequencing and annotation.</title>
        <authorList>
            <consortium name="The Broad Institute Genomics Platform"/>
            <consortium name="The Broad Institute Genome Sequencing Center for Infectious Disease"/>
            <person name="Wu L."/>
            <person name="Ma J."/>
        </authorList>
    </citation>
    <scope>NUCLEOTIDE SEQUENCE [LARGE SCALE GENOMIC DNA]</scope>
    <source>
        <strain evidence="11">CCUG 55609</strain>
    </source>
</reference>
<evidence type="ECO:0000313" key="11">
    <source>
        <dbReference type="Proteomes" id="UP001597173"/>
    </source>
</evidence>
<gene>
    <name evidence="10" type="ORF">ACFQ33_19980</name>
</gene>
<keyword evidence="5 8" id="KW-0812">Transmembrane</keyword>
<sequence length="404" mass="43705">MTHFPASSWRIRRTSVVGLMLMAPLALLIVLFLIVPLFRFVILSVDNREIAQSLSETAAALETWQGAEVPGDAVFAAFGRDLIRETEKGSIAKLGARLNFFQGGMNSLIRKTTASAAGLEPTRAAFEQVDKRWVDLKTWRAISLATKPVIPEYYFNALDLRTGDPTAVISVEVKPEGQQVYLRLWMRTIMVALLVVCVCTAIGYPIAYYLANARGVAFAIALGMVLLPFWTPLLARIASWIVLLESGGIINGVLVALGLVDDANRPQILHNLFATVVVMSYVLLPYAVLPTYAVMNRVQPSLFKAALTLGATPLRAFLTVYLPQTLPGVLAGGILIFVLSFGFYLTPELVGGPSGSLIGNLIAYNFSKSLNWGLAGALATMLLLVIAAAALVLRAVSPKAEQKN</sequence>
<evidence type="ECO:0000256" key="6">
    <source>
        <dbReference type="ARBA" id="ARBA00022989"/>
    </source>
</evidence>
<proteinExistence type="inferred from homology"/>
<keyword evidence="4" id="KW-1003">Cell membrane</keyword>
<evidence type="ECO:0000259" key="9">
    <source>
        <dbReference type="PROSITE" id="PS50928"/>
    </source>
</evidence>
<evidence type="ECO:0000256" key="4">
    <source>
        <dbReference type="ARBA" id="ARBA00022475"/>
    </source>
</evidence>
<feature type="transmembrane region" description="Helical" evidence="8">
    <location>
        <begin position="272"/>
        <end position="295"/>
    </location>
</feature>
<evidence type="ECO:0000256" key="3">
    <source>
        <dbReference type="ARBA" id="ARBA00022448"/>
    </source>
</evidence>
<dbReference type="Proteomes" id="UP001597173">
    <property type="component" value="Unassembled WGS sequence"/>
</dbReference>
<dbReference type="EMBL" id="JBHTNF010000019">
    <property type="protein sequence ID" value="MFD1330171.1"/>
    <property type="molecule type" value="Genomic_DNA"/>
</dbReference>
<feature type="transmembrane region" description="Helical" evidence="8">
    <location>
        <begin position="211"/>
        <end position="231"/>
    </location>
</feature>
<dbReference type="InterPro" id="IPR000515">
    <property type="entry name" value="MetI-like"/>
</dbReference>
<dbReference type="PANTHER" id="PTHR42929">
    <property type="entry name" value="INNER MEMBRANE ABC TRANSPORTER PERMEASE PROTEIN YDCU-RELATED-RELATED"/>
    <property type="match status" value="1"/>
</dbReference>
<evidence type="ECO:0000313" key="10">
    <source>
        <dbReference type="EMBL" id="MFD1330171.1"/>
    </source>
</evidence>
<comment type="caution">
    <text evidence="10">The sequence shown here is derived from an EMBL/GenBank/DDBJ whole genome shotgun (WGS) entry which is preliminary data.</text>
</comment>
<dbReference type="CDD" id="cd06261">
    <property type="entry name" value="TM_PBP2"/>
    <property type="match status" value="1"/>
</dbReference>
<evidence type="ECO:0000256" key="2">
    <source>
        <dbReference type="ARBA" id="ARBA00007069"/>
    </source>
</evidence>
<evidence type="ECO:0000256" key="5">
    <source>
        <dbReference type="ARBA" id="ARBA00022692"/>
    </source>
</evidence>
<keyword evidence="3 8" id="KW-0813">Transport</keyword>
<feature type="transmembrane region" description="Helical" evidence="8">
    <location>
        <begin position="237"/>
        <end position="260"/>
    </location>
</feature>
<protein>
    <submittedName>
        <fullName evidence="10">ABC transporter permease</fullName>
    </submittedName>
</protein>
<feature type="domain" description="ABC transmembrane type-1" evidence="9">
    <location>
        <begin position="185"/>
        <end position="393"/>
    </location>
</feature>
<evidence type="ECO:0000256" key="7">
    <source>
        <dbReference type="ARBA" id="ARBA00023136"/>
    </source>
</evidence>
<dbReference type="Pfam" id="PF00528">
    <property type="entry name" value="BPD_transp_1"/>
    <property type="match status" value="1"/>
</dbReference>
<feature type="transmembrane region" description="Helical" evidence="8">
    <location>
        <begin position="301"/>
        <end position="322"/>
    </location>
</feature>
<name>A0ABW3Z1T2_MYCRA</name>
<keyword evidence="7 8" id="KW-0472">Membrane</keyword>
<keyword evidence="6 8" id="KW-1133">Transmembrane helix</keyword>
<dbReference type="RefSeq" id="WP_374841038.1">
    <property type="nucleotide sequence ID" value="NZ_JBHEEW010000018.1"/>
</dbReference>
<feature type="transmembrane region" description="Helical" evidence="8">
    <location>
        <begin position="16"/>
        <end position="38"/>
    </location>
</feature>
<feature type="transmembrane region" description="Helical" evidence="8">
    <location>
        <begin position="329"/>
        <end position="350"/>
    </location>
</feature>
<dbReference type="Gene3D" id="1.10.3720.10">
    <property type="entry name" value="MetI-like"/>
    <property type="match status" value="1"/>
</dbReference>
<comment type="subcellular location">
    <subcellularLocation>
        <location evidence="1 8">Cell membrane</location>
        <topology evidence="1 8">Multi-pass membrane protein</topology>
    </subcellularLocation>
</comment>
<feature type="transmembrane region" description="Helical" evidence="8">
    <location>
        <begin position="184"/>
        <end position="204"/>
    </location>
</feature>
<comment type="similarity">
    <text evidence="2">Belongs to the binding-protein-dependent transport system permease family. CysTW subfamily.</text>
</comment>
<dbReference type="SUPFAM" id="SSF161098">
    <property type="entry name" value="MetI-like"/>
    <property type="match status" value="1"/>
</dbReference>